<proteinExistence type="predicted"/>
<keyword evidence="3" id="KW-0547">Nucleotide-binding</keyword>
<keyword evidence="2" id="KW-0472">Membrane</keyword>
<evidence type="ECO:0000256" key="3">
    <source>
        <dbReference type="ARBA" id="ARBA00022741"/>
    </source>
</evidence>
<name>A0ABV6IDD0_9BURK</name>
<organism evidence="6 7">
    <name type="scientific">Undibacterium danionis</name>
    <dbReference type="NCBI Taxonomy" id="1812100"/>
    <lineage>
        <taxon>Bacteria</taxon>
        <taxon>Pseudomonadati</taxon>
        <taxon>Pseudomonadota</taxon>
        <taxon>Betaproteobacteria</taxon>
        <taxon>Burkholderiales</taxon>
        <taxon>Oxalobacteraceae</taxon>
        <taxon>Undibacterium</taxon>
    </lineage>
</organism>
<dbReference type="EMBL" id="JBHLXJ010000009">
    <property type="protein sequence ID" value="MFC0349836.1"/>
    <property type="molecule type" value="Genomic_DNA"/>
</dbReference>
<keyword evidence="7" id="KW-1185">Reference proteome</keyword>
<dbReference type="PROSITE" id="PS50893">
    <property type="entry name" value="ABC_TRANSPORTER_2"/>
    <property type="match status" value="1"/>
</dbReference>
<sequence length="249" mass="26506">MIEFQHVSKAYTNDIYALRDVSFSIGDGELVFLAGPSGAGKSTVLKMIAGLEKPSSGMVMMNGQSISKLKSGSLPYLRRKLGLILQGQGLLLDRSVLANVMLPMIVVGESMADAETRAYAALERLNIQDKADASPLSLSGGEQQRVAIARAIVNRPQIILADEPTAFLDRENAVIVINALKAFQRSGVTCIISSHDEQFLEQANRVIYLSKGEVTDSWTSAVIPSVSTEAAEAAVALSGATPLTSMAHA</sequence>
<dbReference type="InterPro" id="IPR015854">
    <property type="entry name" value="ABC_transpr_LolD-like"/>
</dbReference>
<dbReference type="SUPFAM" id="SSF52540">
    <property type="entry name" value="P-loop containing nucleoside triphosphate hydrolases"/>
    <property type="match status" value="1"/>
</dbReference>
<dbReference type="GO" id="GO:0005524">
    <property type="term" value="F:ATP binding"/>
    <property type="evidence" value="ECO:0007669"/>
    <property type="project" value="UniProtKB-KW"/>
</dbReference>
<reference evidence="6 7" key="1">
    <citation type="submission" date="2024-09" db="EMBL/GenBank/DDBJ databases">
        <authorList>
            <person name="Sun Q."/>
            <person name="Mori K."/>
        </authorList>
    </citation>
    <scope>NUCLEOTIDE SEQUENCE [LARGE SCALE GENOMIC DNA]</scope>
    <source>
        <strain evidence="6 7">CCM 8677</strain>
    </source>
</reference>
<comment type="caution">
    <text evidence="6">The sequence shown here is derived from an EMBL/GenBank/DDBJ whole genome shotgun (WGS) entry which is preliminary data.</text>
</comment>
<evidence type="ECO:0000313" key="6">
    <source>
        <dbReference type="EMBL" id="MFC0349836.1"/>
    </source>
</evidence>
<evidence type="ECO:0000259" key="5">
    <source>
        <dbReference type="PROSITE" id="PS50893"/>
    </source>
</evidence>
<evidence type="ECO:0000313" key="7">
    <source>
        <dbReference type="Proteomes" id="UP001589844"/>
    </source>
</evidence>
<keyword evidence="1" id="KW-0813">Transport</keyword>
<dbReference type="InterPro" id="IPR017911">
    <property type="entry name" value="MacB-like_ATP-bd"/>
</dbReference>
<evidence type="ECO:0000256" key="1">
    <source>
        <dbReference type="ARBA" id="ARBA00022448"/>
    </source>
</evidence>
<dbReference type="Proteomes" id="UP001589844">
    <property type="component" value="Unassembled WGS sequence"/>
</dbReference>
<keyword evidence="2" id="KW-1003">Cell membrane</keyword>
<dbReference type="InterPro" id="IPR027417">
    <property type="entry name" value="P-loop_NTPase"/>
</dbReference>
<evidence type="ECO:0000256" key="4">
    <source>
        <dbReference type="ARBA" id="ARBA00022840"/>
    </source>
</evidence>
<dbReference type="InterPro" id="IPR003439">
    <property type="entry name" value="ABC_transporter-like_ATP-bd"/>
</dbReference>
<dbReference type="RefSeq" id="WP_390211641.1">
    <property type="nucleotide sequence ID" value="NZ_JBHLXJ010000009.1"/>
</dbReference>
<protein>
    <submittedName>
        <fullName evidence="6">Cell division ATP-binding protein FtsE</fullName>
    </submittedName>
</protein>
<dbReference type="SMART" id="SM00382">
    <property type="entry name" value="AAA"/>
    <property type="match status" value="1"/>
</dbReference>
<dbReference type="InterPro" id="IPR017871">
    <property type="entry name" value="ABC_transporter-like_CS"/>
</dbReference>
<gene>
    <name evidence="6" type="ORF">ACFFJH_08455</name>
</gene>
<dbReference type="PANTHER" id="PTHR24220:SF470">
    <property type="entry name" value="CELL DIVISION ATP-BINDING PROTEIN FTSE"/>
    <property type="match status" value="1"/>
</dbReference>
<accession>A0ABV6IDD0</accession>
<dbReference type="Gene3D" id="3.40.50.300">
    <property type="entry name" value="P-loop containing nucleotide triphosphate hydrolases"/>
    <property type="match status" value="1"/>
</dbReference>
<dbReference type="PANTHER" id="PTHR24220">
    <property type="entry name" value="IMPORT ATP-BINDING PROTEIN"/>
    <property type="match status" value="1"/>
</dbReference>
<keyword evidence="6" id="KW-0132">Cell division</keyword>
<dbReference type="GO" id="GO:0051301">
    <property type="term" value="P:cell division"/>
    <property type="evidence" value="ECO:0007669"/>
    <property type="project" value="UniProtKB-KW"/>
</dbReference>
<dbReference type="InterPro" id="IPR003593">
    <property type="entry name" value="AAA+_ATPase"/>
</dbReference>
<keyword evidence="4 6" id="KW-0067">ATP-binding</keyword>
<keyword evidence="6" id="KW-0131">Cell cycle</keyword>
<feature type="domain" description="ABC transporter" evidence="5">
    <location>
        <begin position="2"/>
        <end position="236"/>
    </location>
</feature>
<evidence type="ECO:0000256" key="2">
    <source>
        <dbReference type="ARBA" id="ARBA00022475"/>
    </source>
</evidence>
<dbReference type="PROSITE" id="PS00211">
    <property type="entry name" value="ABC_TRANSPORTER_1"/>
    <property type="match status" value="1"/>
</dbReference>
<dbReference type="CDD" id="cd03255">
    <property type="entry name" value="ABC_MJ0796_LolCDE_FtsE"/>
    <property type="match status" value="1"/>
</dbReference>
<dbReference type="Pfam" id="PF00005">
    <property type="entry name" value="ABC_tran"/>
    <property type="match status" value="1"/>
</dbReference>